<feature type="region of interest" description="Disordered" evidence="1">
    <location>
        <begin position="56"/>
        <end position="80"/>
    </location>
</feature>
<dbReference type="SUPFAM" id="SSF50998">
    <property type="entry name" value="Quinoprotein alcohol dehydrogenase-like"/>
    <property type="match status" value="2"/>
</dbReference>
<evidence type="ECO:0000313" key="4">
    <source>
        <dbReference type="Proteomes" id="UP000607197"/>
    </source>
</evidence>
<reference evidence="3" key="2">
    <citation type="submission" date="2020-09" db="EMBL/GenBank/DDBJ databases">
        <authorList>
            <person name="Sun Q."/>
            <person name="Ohkuma M."/>
        </authorList>
    </citation>
    <scope>NUCLEOTIDE SEQUENCE</scope>
    <source>
        <strain evidence="3">JCM 19596</strain>
    </source>
</reference>
<proteinExistence type="predicted"/>
<feature type="domain" description="Pyrrolo-quinoline quinone repeat" evidence="2">
    <location>
        <begin position="219"/>
        <end position="364"/>
    </location>
</feature>
<reference evidence="3" key="1">
    <citation type="journal article" date="2014" name="Int. J. Syst. Evol. Microbiol.">
        <title>Complete genome sequence of Corynebacterium casei LMG S-19264T (=DSM 44701T), isolated from a smear-ripened cheese.</title>
        <authorList>
            <consortium name="US DOE Joint Genome Institute (JGI-PGF)"/>
            <person name="Walter F."/>
            <person name="Albersmeier A."/>
            <person name="Kalinowski J."/>
            <person name="Ruckert C."/>
        </authorList>
    </citation>
    <scope>NUCLEOTIDE SEQUENCE</scope>
    <source>
        <strain evidence="3">JCM 19596</strain>
    </source>
</reference>
<evidence type="ECO:0000313" key="3">
    <source>
        <dbReference type="EMBL" id="GGL54472.1"/>
    </source>
</evidence>
<comment type="caution">
    <text evidence="3">The sequence shown here is derived from an EMBL/GenBank/DDBJ whole genome shotgun (WGS) entry which is preliminary data.</text>
</comment>
<dbReference type="Pfam" id="PF13360">
    <property type="entry name" value="PQQ_2"/>
    <property type="match status" value="1"/>
</dbReference>
<dbReference type="EMBL" id="BMPG01000001">
    <property type="protein sequence ID" value="GGL54472.1"/>
    <property type="molecule type" value="Genomic_DNA"/>
</dbReference>
<dbReference type="Proteomes" id="UP000607197">
    <property type="component" value="Unassembled WGS sequence"/>
</dbReference>
<dbReference type="InterPro" id="IPR011047">
    <property type="entry name" value="Quinoprotein_ADH-like_sf"/>
</dbReference>
<dbReference type="PANTHER" id="PTHR34512:SF30">
    <property type="entry name" value="OUTER MEMBRANE PROTEIN ASSEMBLY FACTOR BAMB"/>
    <property type="match status" value="1"/>
</dbReference>
<keyword evidence="4" id="KW-1185">Reference proteome</keyword>
<dbReference type="RefSeq" id="WP_188976596.1">
    <property type="nucleotide sequence ID" value="NZ_BMPG01000001.1"/>
</dbReference>
<name>A0A830FGT9_9EURY</name>
<accession>A0A830FGT9</accession>
<dbReference type="SMART" id="SM00564">
    <property type="entry name" value="PQQ"/>
    <property type="match status" value="7"/>
</dbReference>
<dbReference type="InterPro" id="IPR018391">
    <property type="entry name" value="PQQ_b-propeller_rpt"/>
</dbReference>
<protein>
    <recommendedName>
        <fullName evidence="2">Pyrrolo-quinoline quinone repeat domain-containing protein</fullName>
    </recommendedName>
</protein>
<sequence length="385" mass="39287">MTDTAATRRGALALFGGLALSGCSSTGVPSTRTRTTAPNVRECDTTVAATDWPSFQRDAANTGRTSVSVPDSGPTATETVADSGVETAPVAVGGTLVGGTSTGVKAVPIGSHGANWTVETDSVVHAAPAFGCGCVVAATTRATHVLDAEDGTERSQFDAGSGDAPPIVRDDVLYVADGPTAYSLRDGTRRWRSDAIEGVVSGVAVAGNRVFVTTASNANGDVVALDVADGGERWRYTDIGAVQTVPAVADTVVYVTEATGTLHAIDAETGERRWTRLVDGSFPPAPTVGSERVYVSGGNATGTHAFTTDGERAWTRDLGKSWTPSVRAADALLVPTANEGVYALDPVSGDTIWRDGREGAESGVAVTDAGVSITNSAGAVVRLAF</sequence>
<dbReference type="InterPro" id="IPR015943">
    <property type="entry name" value="WD40/YVTN_repeat-like_dom_sf"/>
</dbReference>
<dbReference type="Gene3D" id="2.130.10.10">
    <property type="entry name" value="YVTN repeat-like/Quinoprotein amine dehydrogenase"/>
    <property type="match status" value="2"/>
</dbReference>
<evidence type="ECO:0000256" key="1">
    <source>
        <dbReference type="SAM" id="MobiDB-lite"/>
    </source>
</evidence>
<dbReference type="AlphaFoldDB" id="A0A830FGT9"/>
<evidence type="ECO:0000259" key="2">
    <source>
        <dbReference type="Pfam" id="PF13360"/>
    </source>
</evidence>
<dbReference type="OrthoDB" id="145878at2157"/>
<gene>
    <name evidence="3" type="ORF">GCM10009039_10770</name>
</gene>
<organism evidence="3 4">
    <name type="scientific">Halocalculus aciditolerans</name>
    <dbReference type="NCBI Taxonomy" id="1383812"/>
    <lineage>
        <taxon>Archaea</taxon>
        <taxon>Methanobacteriati</taxon>
        <taxon>Methanobacteriota</taxon>
        <taxon>Stenosarchaea group</taxon>
        <taxon>Halobacteria</taxon>
        <taxon>Halobacteriales</taxon>
        <taxon>Halobacteriaceae</taxon>
        <taxon>Halocalculus</taxon>
    </lineage>
</organism>
<dbReference type="PANTHER" id="PTHR34512">
    <property type="entry name" value="CELL SURFACE PROTEIN"/>
    <property type="match status" value="1"/>
</dbReference>
<feature type="compositionally biased region" description="Polar residues" evidence="1">
    <location>
        <begin position="62"/>
        <end position="80"/>
    </location>
</feature>
<dbReference type="InterPro" id="IPR002372">
    <property type="entry name" value="PQQ_rpt_dom"/>
</dbReference>